<accession>A0A182J4M7</accession>
<proteinExistence type="predicted"/>
<feature type="compositionally biased region" description="Polar residues" evidence="1">
    <location>
        <begin position="93"/>
        <end position="113"/>
    </location>
</feature>
<organism evidence="2">
    <name type="scientific">Anopheles atroparvus</name>
    <name type="common">European mosquito</name>
    <dbReference type="NCBI Taxonomy" id="41427"/>
    <lineage>
        <taxon>Eukaryota</taxon>
        <taxon>Metazoa</taxon>
        <taxon>Ecdysozoa</taxon>
        <taxon>Arthropoda</taxon>
        <taxon>Hexapoda</taxon>
        <taxon>Insecta</taxon>
        <taxon>Pterygota</taxon>
        <taxon>Neoptera</taxon>
        <taxon>Endopterygota</taxon>
        <taxon>Diptera</taxon>
        <taxon>Nematocera</taxon>
        <taxon>Culicoidea</taxon>
        <taxon>Culicidae</taxon>
        <taxon>Anophelinae</taxon>
        <taxon>Anopheles</taxon>
    </lineage>
</organism>
<dbReference type="VEuPathDB" id="VectorBase:AATE011259"/>
<evidence type="ECO:0000313" key="2">
    <source>
        <dbReference type="EnsemblMetazoa" id="AATE011259-PA.1"/>
    </source>
</evidence>
<dbReference type="EnsemblMetazoa" id="AATE011259-RA">
    <property type="protein sequence ID" value="AATE011259-PA.1"/>
    <property type="gene ID" value="AATE011259"/>
</dbReference>
<dbReference type="STRING" id="41427.A0A182J4M7"/>
<reference evidence="2" key="1">
    <citation type="submission" date="2022-08" db="UniProtKB">
        <authorList>
            <consortium name="EnsemblMetazoa"/>
        </authorList>
    </citation>
    <scope>IDENTIFICATION</scope>
    <source>
        <strain evidence="2">EBRO</strain>
    </source>
</reference>
<feature type="region of interest" description="Disordered" evidence="1">
    <location>
        <begin position="66"/>
        <end position="168"/>
    </location>
</feature>
<feature type="compositionally biased region" description="Low complexity" evidence="1">
    <location>
        <begin position="114"/>
        <end position="156"/>
    </location>
</feature>
<protein>
    <submittedName>
        <fullName evidence="2">Uncharacterized protein</fullName>
    </submittedName>
</protein>
<name>A0A182J4M7_ANOAO</name>
<sequence>LLVEDTNTTSLLSSTTGTTKTINGNNNYELCEFDAKVPTYSWQTTRVSNNRCNSSLRWFDVGSMTPEKESNAMPLFGDRWRKSPPNANRPPGSVQQPLSGSESLDGTGSANIQTLSRAGGSGTSSRATGSTSTTTTTTGTIATTVLGGPVAGSSGVTGPGPPPEKGASSVVKCTVVHRLHGMAGGLGCSADTESGLGGGSVVSSAKKRQQRSRITYDREQGVRFYRGTEITDSNDCDCEDI</sequence>
<evidence type="ECO:0000256" key="1">
    <source>
        <dbReference type="SAM" id="MobiDB-lite"/>
    </source>
</evidence>
<dbReference type="AlphaFoldDB" id="A0A182J4M7"/>